<feature type="compositionally biased region" description="Basic and acidic residues" evidence="1">
    <location>
        <begin position="121"/>
        <end position="130"/>
    </location>
</feature>
<dbReference type="OrthoDB" id="4585232at2759"/>
<keyword evidence="4" id="KW-1185">Reference proteome</keyword>
<accession>A0A6A6TAW9</accession>
<sequence>MHALIPLLVTISLPSVLSLSLYVDTSCSSKKGWSDYYSETQNFAKRASVRMSSSSDTDFKNVFKRIFKVEPGSSEAFNNVVGILKAVADLTATSDLKNSDIRLFCDNDKRWTQIQGGYHDPTTEMVERDTPSCQRQPSALGRTYSRKSKPPQNPNDPRAGHNPNRISVSICDLTFARPSKDGEPAWLKDDLVKPDLQNTFLDTFDDMISVTILHELVHAVSYSPAESKVIILDVPTKESAYGWENVFAKSAEDSLKNAENYMYTGLWAVLADMGYTLPRIKESDDQIVKNALEERAKEGWLYHYADGTKRALEVVARRFIS</sequence>
<dbReference type="Proteomes" id="UP000799324">
    <property type="component" value="Unassembled WGS sequence"/>
</dbReference>
<evidence type="ECO:0000313" key="4">
    <source>
        <dbReference type="Proteomes" id="UP000799324"/>
    </source>
</evidence>
<feature type="chain" id="PRO_5025385685" description="Lysine-specific metallo-endopeptidase domain-containing protein" evidence="2">
    <location>
        <begin position="19"/>
        <end position="321"/>
    </location>
</feature>
<dbReference type="Gene3D" id="3.40.390.10">
    <property type="entry name" value="Collagenase (Catalytic Domain)"/>
    <property type="match status" value="1"/>
</dbReference>
<feature type="signal peptide" evidence="2">
    <location>
        <begin position="1"/>
        <end position="18"/>
    </location>
</feature>
<reference evidence="3" key="1">
    <citation type="journal article" date="2020" name="Stud. Mycol.">
        <title>101 Dothideomycetes genomes: a test case for predicting lifestyles and emergence of pathogens.</title>
        <authorList>
            <person name="Haridas S."/>
            <person name="Albert R."/>
            <person name="Binder M."/>
            <person name="Bloem J."/>
            <person name="Labutti K."/>
            <person name="Salamov A."/>
            <person name="Andreopoulos B."/>
            <person name="Baker S."/>
            <person name="Barry K."/>
            <person name="Bills G."/>
            <person name="Bluhm B."/>
            <person name="Cannon C."/>
            <person name="Castanera R."/>
            <person name="Culley D."/>
            <person name="Daum C."/>
            <person name="Ezra D."/>
            <person name="Gonzalez J."/>
            <person name="Henrissat B."/>
            <person name="Kuo A."/>
            <person name="Liang C."/>
            <person name="Lipzen A."/>
            <person name="Lutzoni F."/>
            <person name="Magnuson J."/>
            <person name="Mondo S."/>
            <person name="Nolan M."/>
            <person name="Ohm R."/>
            <person name="Pangilinan J."/>
            <person name="Park H.-J."/>
            <person name="Ramirez L."/>
            <person name="Alfaro M."/>
            <person name="Sun H."/>
            <person name="Tritt A."/>
            <person name="Yoshinaga Y."/>
            <person name="Zwiers L.-H."/>
            <person name="Turgeon B."/>
            <person name="Goodwin S."/>
            <person name="Spatafora J."/>
            <person name="Crous P."/>
            <person name="Grigoriev I."/>
        </authorList>
    </citation>
    <scope>NUCLEOTIDE SEQUENCE</scope>
    <source>
        <strain evidence="3">CBS 122681</strain>
    </source>
</reference>
<dbReference type="GO" id="GO:0008237">
    <property type="term" value="F:metallopeptidase activity"/>
    <property type="evidence" value="ECO:0007669"/>
    <property type="project" value="InterPro"/>
</dbReference>
<dbReference type="EMBL" id="MU004332">
    <property type="protein sequence ID" value="KAF2656782.1"/>
    <property type="molecule type" value="Genomic_DNA"/>
</dbReference>
<organism evidence="3 4">
    <name type="scientific">Lophiostoma macrostomum CBS 122681</name>
    <dbReference type="NCBI Taxonomy" id="1314788"/>
    <lineage>
        <taxon>Eukaryota</taxon>
        <taxon>Fungi</taxon>
        <taxon>Dikarya</taxon>
        <taxon>Ascomycota</taxon>
        <taxon>Pezizomycotina</taxon>
        <taxon>Dothideomycetes</taxon>
        <taxon>Pleosporomycetidae</taxon>
        <taxon>Pleosporales</taxon>
        <taxon>Lophiostomataceae</taxon>
        <taxon>Lophiostoma</taxon>
    </lineage>
</organism>
<evidence type="ECO:0000256" key="2">
    <source>
        <dbReference type="SAM" id="SignalP"/>
    </source>
</evidence>
<name>A0A6A6TAW9_9PLEO</name>
<protein>
    <recommendedName>
        <fullName evidence="5">Lysine-specific metallo-endopeptidase domain-containing protein</fullName>
    </recommendedName>
</protein>
<gene>
    <name evidence="3" type="ORF">K491DRAFT_596159</name>
</gene>
<proteinExistence type="predicted"/>
<evidence type="ECO:0000256" key="1">
    <source>
        <dbReference type="SAM" id="MobiDB-lite"/>
    </source>
</evidence>
<feature type="region of interest" description="Disordered" evidence="1">
    <location>
        <begin position="115"/>
        <end position="164"/>
    </location>
</feature>
<evidence type="ECO:0008006" key="5">
    <source>
        <dbReference type="Google" id="ProtNLM"/>
    </source>
</evidence>
<dbReference type="InterPro" id="IPR024079">
    <property type="entry name" value="MetalloPept_cat_dom_sf"/>
</dbReference>
<dbReference type="AlphaFoldDB" id="A0A6A6TAW9"/>
<keyword evidence="2" id="KW-0732">Signal</keyword>
<evidence type="ECO:0000313" key="3">
    <source>
        <dbReference type="EMBL" id="KAF2656782.1"/>
    </source>
</evidence>